<protein>
    <submittedName>
        <fullName evidence="1">DUF5053 domain-containing protein</fullName>
    </submittedName>
</protein>
<sequence length="136" mass="15394">MKERIEKWKQMEAAGDSAATDYLKEITAQAQTEGKIQEMTEALQALMASADKHLDNVENSLNAYTMHEQMGALTEVVNLAYIARHYFGKTRQWLYQRLKGQIVNGKPAAFTESEEATFIKALHEIGLQLATFTQRV</sequence>
<dbReference type="Pfam" id="PF16476">
    <property type="entry name" value="DUF5053"/>
    <property type="match status" value="1"/>
</dbReference>
<organism evidence="1 2">
    <name type="scientific">Muribaculum intestinale</name>
    <dbReference type="NCBI Taxonomy" id="1796646"/>
    <lineage>
        <taxon>Bacteria</taxon>
        <taxon>Pseudomonadati</taxon>
        <taxon>Bacteroidota</taxon>
        <taxon>Bacteroidia</taxon>
        <taxon>Bacteroidales</taxon>
        <taxon>Muribaculaceae</taxon>
        <taxon>Muribaculum</taxon>
    </lineage>
</organism>
<dbReference type="AlphaFoldDB" id="A0A4S2G4H5"/>
<comment type="caution">
    <text evidence="1">The sequence shown here is derived from an EMBL/GenBank/DDBJ whole genome shotgun (WGS) entry which is preliminary data.</text>
</comment>
<dbReference type="EMBL" id="SRYD01000001">
    <property type="protein sequence ID" value="TGY76691.1"/>
    <property type="molecule type" value="Genomic_DNA"/>
</dbReference>
<proteinExistence type="predicted"/>
<evidence type="ECO:0000313" key="2">
    <source>
        <dbReference type="Proteomes" id="UP000306630"/>
    </source>
</evidence>
<dbReference type="InterPro" id="IPR032483">
    <property type="entry name" value="DUF5053"/>
</dbReference>
<evidence type="ECO:0000313" key="1">
    <source>
        <dbReference type="EMBL" id="TGY76691.1"/>
    </source>
</evidence>
<name>A0A4S2G4H5_9BACT</name>
<accession>A0A4S2G4H5</accession>
<dbReference type="RefSeq" id="WP_135957227.1">
    <property type="nucleotide sequence ID" value="NZ_CAOOOG010000027.1"/>
</dbReference>
<reference evidence="1 2" key="1">
    <citation type="submission" date="2019-04" db="EMBL/GenBank/DDBJ databases">
        <title>Microbes associate with the intestines of laboratory mice.</title>
        <authorList>
            <person name="Navarre W."/>
            <person name="Wong E."/>
            <person name="Huang K."/>
            <person name="Tropini C."/>
            <person name="Ng K."/>
            <person name="Yu B."/>
        </authorList>
    </citation>
    <scope>NUCLEOTIDE SEQUENCE [LARGE SCALE GENOMIC DNA]</scope>
    <source>
        <strain evidence="1 2">NM06_A21</strain>
    </source>
</reference>
<gene>
    <name evidence="1" type="ORF">E5333_00085</name>
</gene>
<dbReference type="Proteomes" id="UP000306630">
    <property type="component" value="Unassembled WGS sequence"/>
</dbReference>